<dbReference type="AlphaFoldDB" id="A0A1B9ANL6"/>
<protein>
    <recommendedName>
        <fullName evidence="3">DUF1064 domain-containing protein</fullName>
    </recommendedName>
</protein>
<keyword evidence="2" id="KW-1185">Reference proteome</keyword>
<accession>A0A1B9ANL6</accession>
<evidence type="ECO:0000313" key="2">
    <source>
        <dbReference type="Proteomes" id="UP000092578"/>
    </source>
</evidence>
<dbReference type="InterPro" id="IPR009414">
    <property type="entry name" value="DUF1064"/>
</dbReference>
<gene>
    <name evidence="1" type="ORF">A8F95_11280</name>
</gene>
<dbReference type="Proteomes" id="UP000092578">
    <property type="component" value="Unassembled WGS sequence"/>
</dbReference>
<evidence type="ECO:0000313" key="1">
    <source>
        <dbReference type="EMBL" id="OCA85248.1"/>
    </source>
</evidence>
<name>A0A1B9ANL6_9BACI</name>
<dbReference type="Pfam" id="PF06356">
    <property type="entry name" value="DUF1064"/>
    <property type="match status" value="1"/>
</dbReference>
<comment type="caution">
    <text evidence="1">The sequence shown here is derived from an EMBL/GenBank/DDBJ whole genome shotgun (WGS) entry which is preliminary data.</text>
</comment>
<proteinExistence type="predicted"/>
<reference evidence="2" key="1">
    <citation type="submission" date="2016-05" db="EMBL/GenBank/DDBJ databases">
        <authorList>
            <person name="Liu B."/>
            <person name="Wang J."/>
            <person name="Zhu Y."/>
            <person name="Liu G."/>
            <person name="Chen Q."/>
            <person name="Chen Z."/>
            <person name="Lan J."/>
            <person name="Che J."/>
            <person name="Ge C."/>
            <person name="Shi H."/>
            <person name="Pan Z."/>
            <person name="Liu X."/>
        </authorList>
    </citation>
    <scope>NUCLEOTIDE SEQUENCE [LARGE SCALE GENOMIC DNA]</scope>
    <source>
        <strain evidence="2">FJAT-27215</strain>
    </source>
</reference>
<dbReference type="Gene3D" id="3.40.91.30">
    <property type="match status" value="1"/>
</dbReference>
<organism evidence="1 2">
    <name type="scientific">Pseudobacillus wudalianchiensis</name>
    <dbReference type="NCBI Taxonomy" id="1743143"/>
    <lineage>
        <taxon>Bacteria</taxon>
        <taxon>Bacillati</taxon>
        <taxon>Bacillota</taxon>
        <taxon>Bacilli</taxon>
        <taxon>Bacillales</taxon>
        <taxon>Bacillaceae</taxon>
        <taxon>Pseudobacillus</taxon>
    </lineage>
</organism>
<evidence type="ECO:0008006" key="3">
    <source>
        <dbReference type="Google" id="ProtNLM"/>
    </source>
</evidence>
<sequence length="149" mass="17757">MRKVKSKYGSKKVVVDGITFDSKAEAKYYKHLKRLQANDRILFFRIQPRYLLQEAFTKNGVTHRKIEYVADFEVHKKNGSIEVVDIKGVETEAFKIKRKLFEKKYPHILRLLTYSPAHKGFLPAEEYRAYMRKKKKVREADRRAVRKVH</sequence>
<dbReference type="EMBL" id="MAYT01000027">
    <property type="protein sequence ID" value="OCA85248.1"/>
    <property type="molecule type" value="Genomic_DNA"/>
</dbReference>